<dbReference type="AlphaFoldDB" id="N1PJ89"/>
<dbReference type="EMBL" id="KB446541">
    <property type="protein sequence ID" value="EME42643.1"/>
    <property type="molecule type" value="Genomic_DNA"/>
</dbReference>
<protein>
    <submittedName>
        <fullName evidence="2">Uncharacterized protein</fullName>
    </submittedName>
</protein>
<sequence>MPIAAASRPAAWRVHSEGPFSLAGGDDRQRHTKRSQGPGCPLSRLGDIDTSIQADPRRFSKSVQTTSPDGRHATRAARGSKVSPGSAAEEEEASKHGASSFVRDAEWPKIGLGDGSGLVASTGNWEQQHCKPFDLSDRLQAMTPLVRTEDESKTHGD</sequence>
<evidence type="ECO:0000313" key="3">
    <source>
        <dbReference type="Proteomes" id="UP000016933"/>
    </source>
</evidence>
<organism evidence="2 3">
    <name type="scientific">Dothistroma septosporum (strain NZE10 / CBS 128990)</name>
    <name type="common">Red band needle blight fungus</name>
    <name type="synonym">Mycosphaerella pini</name>
    <dbReference type="NCBI Taxonomy" id="675120"/>
    <lineage>
        <taxon>Eukaryota</taxon>
        <taxon>Fungi</taxon>
        <taxon>Dikarya</taxon>
        <taxon>Ascomycota</taxon>
        <taxon>Pezizomycotina</taxon>
        <taxon>Dothideomycetes</taxon>
        <taxon>Dothideomycetidae</taxon>
        <taxon>Mycosphaerellales</taxon>
        <taxon>Mycosphaerellaceae</taxon>
        <taxon>Dothistroma</taxon>
    </lineage>
</organism>
<name>N1PJ89_DOTSN</name>
<keyword evidence="3" id="KW-1185">Reference proteome</keyword>
<feature type="region of interest" description="Disordered" evidence="1">
    <location>
        <begin position="1"/>
        <end position="102"/>
    </location>
</feature>
<reference evidence="2 3" key="2">
    <citation type="journal article" date="2012" name="PLoS Pathog.">
        <title>Diverse lifestyles and strategies of plant pathogenesis encoded in the genomes of eighteen Dothideomycetes fungi.</title>
        <authorList>
            <person name="Ohm R.A."/>
            <person name="Feau N."/>
            <person name="Henrissat B."/>
            <person name="Schoch C.L."/>
            <person name="Horwitz B.A."/>
            <person name="Barry K.W."/>
            <person name="Condon B.J."/>
            <person name="Copeland A.C."/>
            <person name="Dhillon B."/>
            <person name="Glaser F."/>
            <person name="Hesse C.N."/>
            <person name="Kosti I."/>
            <person name="LaButti K."/>
            <person name="Lindquist E.A."/>
            <person name="Lucas S."/>
            <person name="Salamov A.A."/>
            <person name="Bradshaw R.E."/>
            <person name="Ciuffetti L."/>
            <person name="Hamelin R.C."/>
            <person name="Kema G.H.J."/>
            <person name="Lawrence C."/>
            <person name="Scott J.A."/>
            <person name="Spatafora J.W."/>
            <person name="Turgeon B.G."/>
            <person name="de Wit P.J.G.M."/>
            <person name="Zhong S."/>
            <person name="Goodwin S.B."/>
            <person name="Grigoriev I.V."/>
        </authorList>
    </citation>
    <scope>NUCLEOTIDE SEQUENCE [LARGE SCALE GENOMIC DNA]</scope>
    <source>
        <strain evidence="3">NZE10 / CBS 128990</strain>
    </source>
</reference>
<gene>
    <name evidence="2" type="ORF">DOTSEDRAFT_81457</name>
</gene>
<accession>N1PJ89</accession>
<reference evidence="3" key="1">
    <citation type="journal article" date="2012" name="PLoS Genet.">
        <title>The genomes of the fungal plant pathogens Cladosporium fulvum and Dothistroma septosporum reveal adaptation to different hosts and lifestyles but also signatures of common ancestry.</title>
        <authorList>
            <person name="de Wit P.J.G.M."/>
            <person name="van der Burgt A."/>
            <person name="Oekmen B."/>
            <person name="Stergiopoulos I."/>
            <person name="Abd-Elsalam K.A."/>
            <person name="Aerts A.L."/>
            <person name="Bahkali A.H."/>
            <person name="Beenen H.G."/>
            <person name="Chettri P."/>
            <person name="Cox M.P."/>
            <person name="Datema E."/>
            <person name="de Vries R.P."/>
            <person name="Dhillon B."/>
            <person name="Ganley A.R."/>
            <person name="Griffiths S.A."/>
            <person name="Guo Y."/>
            <person name="Hamelin R.C."/>
            <person name="Henrissat B."/>
            <person name="Kabir M.S."/>
            <person name="Jashni M.K."/>
            <person name="Kema G."/>
            <person name="Klaubauf S."/>
            <person name="Lapidus A."/>
            <person name="Levasseur A."/>
            <person name="Lindquist E."/>
            <person name="Mehrabi R."/>
            <person name="Ohm R.A."/>
            <person name="Owen T.J."/>
            <person name="Salamov A."/>
            <person name="Schwelm A."/>
            <person name="Schijlen E."/>
            <person name="Sun H."/>
            <person name="van den Burg H.A."/>
            <person name="van Ham R.C.H.J."/>
            <person name="Zhang S."/>
            <person name="Goodwin S.B."/>
            <person name="Grigoriev I.V."/>
            <person name="Collemare J."/>
            <person name="Bradshaw R.E."/>
        </authorList>
    </citation>
    <scope>NUCLEOTIDE SEQUENCE [LARGE SCALE GENOMIC DNA]</scope>
    <source>
        <strain evidence="3">NZE10 / CBS 128990</strain>
    </source>
</reference>
<dbReference type="HOGENOM" id="CLU_1677853_0_0_1"/>
<evidence type="ECO:0000313" key="2">
    <source>
        <dbReference type="EMBL" id="EME42643.1"/>
    </source>
</evidence>
<dbReference type="Proteomes" id="UP000016933">
    <property type="component" value="Unassembled WGS sequence"/>
</dbReference>
<evidence type="ECO:0000256" key="1">
    <source>
        <dbReference type="SAM" id="MobiDB-lite"/>
    </source>
</evidence>
<proteinExistence type="predicted"/>